<keyword evidence="2" id="KW-0328">Glycosyltransferase</keyword>
<dbReference type="EC" id="2.4.1.52" evidence="2"/>
<reference evidence="2 3" key="1">
    <citation type="submission" date="2018-06" db="EMBL/GenBank/DDBJ databases">
        <authorList>
            <consortium name="Pathogen Informatics"/>
            <person name="Doyle S."/>
        </authorList>
    </citation>
    <scope>NUCLEOTIDE SEQUENCE [LARGE SCALE GENOMIC DNA]</scope>
    <source>
        <strain evidence="2 3">NCTC10723</strain>
    </source>
</reference>
<evidence type="ECO:0000259" key="1">
    <source>
        <dbReference type="Pfam" id="PF00534"/>
    </source>
</evidence>
<dbReference type="SUPFAM" id="SSF53756">
    <property type="entry name" value="UDP-Glycosyltransferase/glycogen phosphorylase"/>
    <property type="match status" value="1"/>
</dbReference>
<name>A0A377GY88_9FUSO</name>
<dbReference type="CDD" id="cd03811">
    <property type="entry name" value="GT4_GT28_WabH-like"/>
    <property type="match status" value="1"/>
</dbReference>
<sequence>MENIKKKKILFYNGSLRMGGIERVLIEVIQNLDSNKYEIDLIIEDGIRSLNVFEKDIPDYIKLFYLKPENIMQKTIFFREKRKSNLVYRVIYQLMMEYEKYLKKQNLSKIVKNKKYDTIIDFDMGLSKYIDLVNGNKKIVWIHSNIESWYKKRLRIKRLGERLKKYDAVVTICDAMKKNTEELYPFLKNKLIRVYNPFNFQKIRKLAEETDKNNEELLKENYFVSIMRLTIAQKDFETLIRGFSLAKNRGLKEKLYILGDGPDREKISEMIVKEKMEEEIFLLGNIKNPYPWIKNSKGLVHSSKFEGFGLVLVEALILGKTVISSDCPTGPSEILEEGRLGKLYSIGDYDKLSKLLLESLENEKIINKEEIKKYSIDYIIKEYENLI</sequence>
<organism evidence="2 3">
    <name type="scientific">Fusobacterium necrogenes</name>
    <dbReference type="NCBI Taxonomy" id="858"/>
    <lineage>
        <taxon>Bacteria</taxon>
        <taxon>Fusobacteriati</taxon>
        <taxon>Fusobacteriota</taxon>
        <taxon>Fusobacteriia</taxon>
        <taxon>Fusobacteriales</taxon>
        <taxon>Fusobacteriaceae</taxon>
        <taxon>Fusobacterium</taxon>
    </lineage>
</organism>
<protein>
    <submittedName>
        <fullName evidence="2">Probable poly(Glycerol-phosphate) alpha-glucosyltransferase</fullName>
        <ecNumber evidence="2">2.4.1.52</ecNumber>
    </submittedName>
</protein>
<evidence type="ECO:0000313" key="2">
    <source>
        <dbReference type="EMBL" id="STO31823.1"/>
    </source>
</evidence>
<dbReference type="Proteomes" id="UP000255328">
    <property type="component" value="Unassembled WGS sequence"/>
</dbReference>
<dbReference type="Pfam" id="PF00534">
    <property type="entry name" value="Glycos_transf_1"/>
    <property type="match status" value="1"/>
</dbReference>
<dbReference type="RefSeq" id="WP_115270477.1">
    <property type="nucleotide sequence ID" value="NZ_UGGU01000003.1"/>
</dbReference>
<proteinExistence type="predicted"/>
<feature type="domain" description="Glycosyl transferase family 1" evidence="1">
    <location>
        <begin position="209"/>
        <end position="372"/>
    </location>
</feature>
<evidence type="ECO:0000313" key="3">
    <source>
        <dbReference type="Proteomes" id="UP000255328"/>
    </source>
</evidence>
<dbReference type="EMBL" id="UGGU01000003">
    <property type="protein sequence ID" value="STO31823.1"/>
    <property type="molecule type" value="Genomic_DNA"/>
</dbReference>
<dbReference type="OrthoDB" id="9806653at2"/>
<dbReference type="PANTHER" id="PTHR46401:SF8">
    <property type="entry name" value="BLL6006 PROTEIN"/>
    <property type="match status" value="1"/>
</dbReference>
<dbReference type="PANTHER" id="PTHR46401">
    <property type="entry name" value="GLYCOSYLTRANSFERASE WBBK-RELATED"/>
    <property type="match status" value="1"/>
</dbReference>
<keyword evidence="3" id="KW-1185">Reference proteome</keyword>
<accession>A0A377GY88</accession>
<dbReference type="Gene3D" id="3.40.50.2000">
    <property type="entry name" value="Glycogen Phosphorylase B"/>
    <property type="match status" value="2"/>
</dbReference>
<dbReference type="InterPro" id="IPR001296">
    <property type="entry name" value="Glyco_trans_1"/>
</dbReference>
<gene>
    <name evidence="2" type="primary">tagE_3</name>
    <name evidence="2" type="ORF">NCTC10723_01283</name>
</gene>
<dbReference type="AlphaFoldDB" id="A0A377GY88"/>
<keyword evidence="2" id="KW-0808">Transferase</keyword>
<dbReference type="GO" id="GO:0047265">
    <property type="term" value="F:poly(glycerol-phosphate) alpha-glucosyltransferase activity"/>
    <property type="evidence" value="ECO:0007669"/>
    <property type="project" value="UniProtKB-EC"/>
</dbReference>